<dbReference type="InterPro" id="IPR011006">
    <property type="entry name" value="CheY-like_superfamily"/>
</dbReference>
<feature type="domain" description="Histidine kinase" evidence="9">
    <location>
        <begin position="624"/>
        <end position="845"/>
    </location>
</feature>
<comment type="catalytic activity">
    <reaction evidence="1">
        <text>ATP + protein L-histidine = ADP + protein N-phospho-L-histidine.</text>
        <dbReference type="EC" id="2.7.13.3"/>
    </reaction>
</comment>
<dbReference type="Pfam" id="PF00512">
    <property type="entry name" value="HisKA"/>
    <property type="match status" value="1"/>
</dbReference>
<dbReference type="PROSITE" id="PS50109">
    <property type="entry name" value="HIS_KIN"/>
    <property type="match status" value="1"/>
</dbReference>
<keyword evidence="14" id="KW-1185">Reference proteome</keyword>
<dbReference type="Gene3D" id="3.40.190.10">
    <property type="entry name" value="Periplasmic binding protein-like II"/>
    <property type="match status" value="2"/>
</dbReference>
<dbReference type="InterPro" id="IPR003661">
    <property type="entry name" value="HisK_dim/P_dom"/>
</dbReference>
<dbReference type="InterPro" id="IPR036890">
    <property type="entry name" value="HATPase_C_sf"/>
</dbReference>
<dbReference type="InterPro" id="IPR001789">
    <property type="entry name" value="Sig_transdc_resp-reg_receiver"/>
</dbReference>
<dbReference type="Pfam" id="PF02518">
    <property type="entry name" value="HATPase_c"/>
    <property type="match status" value="1"/>
</dbReference>
<keyword evidence="13" id="KW-0808">Transferase</keyword>
<dbReference type="SMART" id="SM00086">
    <property type="entry name" value="PAC"/>
    <property type="match status" value="2"/>
</dbReference>
<feature type="chain" id="PRO_5045157091" description="histidine kinase" evidence="8">
    <location>
        <begin position="24"/>
        <end position="993"/>
    </location>
</feature>
<dbReference type="PROSITE" id="PS50110">
    <property type="entry name" value="RESPONSE_REGULATORY"/>
    <property type="match status" value="1"/>
</dbReference>
<dbReference type="CDD" id="cd00130">
    <property type="entry name" value="PAS"/>
    <property type="match status" value="2"/>
</dbReference>
<dbReference type="SUPFAM" id="SSF47384">
    <property type="entry name" value="Homodimeric domain of signal transducing histidine kinase"/>
    <property type="match status" value="1"/>
</dbReference>
<feature type="coiled-coil region" evidence="6">
    <location>
        <begin position="309"/>
        <end position="361"/>
    </location>
</feature>
<dbReference type="CDD" id="cd16922">
    <property type="entry name" value="HATPase_EvgS-ArcB-TorS-like"/>
    <property type="match status" value="1"/>
</dbReference>
<evidence type="ECO:0000313" key="14">
    <source>
        <dbReference type="Proteomes" id="UP001295463"/>
    </source>
</evidence>
<keyword evidence="4" id="KW-0902">Two-component regulatory system</keyword>
<keyword evidence="6" id="KW-0175">Coiled coil</keyword>
<dbReference type="InterPro" id="IPR036097">
    <property type="entry name" value="HisK_dim/P_sf"/>
</dbReference>
<dbReference type="Pfam" id="PF13426">
    <property type="entry name" value="PAS_9"/>
    <property type="match status" value="1"/>
</dbReference>
<keyword evidence="7" id="KW-0812">Transmembrane</keyword>
<evidence type="ECO:0000256" key="3">
    <source>
        <dbReference type="ARBA" id="ARBA00022553"/>
    </source>
</evidence>
<dbReference type="PANTHER" id="PTHR45339:SF1">
    <property type="entry name" value="HYBRID SIGNAL TRANSDUCTION HISTIDINE KINASE J"/>
    <property type="match status" value="1"/>
</dbReference>
<dbReference type="CDD" id="cd01007">
    <property type="entry name" value="PBP2_BvgS_HisK_like"/>
    <property type="match status" value="1"/>
</dbReference>
<dbReference type="InterPro" id="IPR000014">
    <property type="entry name" value="PAS"/>
</dbReference>
<dbReference type="PANTHER" id="PTHR45339">
    <property type="entry name" value="HYBRID SIGNAL TRANSDUCTION HISTIDINE KINASE J"/>
    <property type="match status" value="1"/>
</dbReference>
<evidence type="ECO:0000256" key="7">
    <source>
        <dbReference type="SAM" id="Phobius"/>
    </source>
</evidence>
<dbReference type="SMART" id="SM00388">
    <property type="entry name" value="HisKA"/>
    <property type="match status" value="1"/>
</dbReference>
<dbReference type="NCBIfam" id="TIGR00229">
    <property type="entry name" value="sensory_box"/>
    <property type="match status" value="2"/>
</dbReference>
<dbReference type="InterPro" id="IPR003594">
    <property type="entry name" value="HATPase_dom"/>
</dbReference>
<dbReference type="Gene3D" id="3.40.50.2300">
    <property type="match status" value="1"/>
</dbReference>
<keyword evidence="7" id="KW-0472">Membrane</keyword>
<evidence type="ECO:0000259" key="10">
    <source>
        <dbReference type="PROSITE" id="PS50110"/>
    </source>
</evidence>
<dbReference type="RefSeq" id="WP_305731835.1">
    <property type="nucleotide sequence ID" value="NZ_OW150024.1"/>
</dbReference>
<sequence>MRLLQTLVLLITALLLPVSSGLAEHQPSPVTLTAAEQQWLKAHPVITLAPDPDFKPIEYFDAHGTYQGAAADIIRILEKKLGITITIVRPRNWDDALARFKNHEVDLLGAMVRTPDRERFALFSDPLVTIPGGIFTRSGSAESLTLKQLAGKKVAVVSNYTAHDMLQSHYPDIILDVVPDIATGLAKVSLGMVDAYVENMANATFYAQESGITNLHLAGTTDFDYRWGIGIRKDWPELQAILNKGLAVISAKERKQAINRWIHIEGQKWRPSVLFISTALASLCMVLLVLVVYWNYLLRTTVNERTASLREELQEREKAEAALRDLTSQLEERVRERTAELQEQVTERLKSEERLKASEQNYRRIARLTSDFVHKCIRRRTEPFRITWIGGAVKSISGYRAEEIYALGCWLPLVHPDDRERVAAHLFSLVPGDRKQIEFRLVTRDGVVRWISETCHCEAGRTGDELVLYGSSTDITERKQLEDALRLTRVSVEAASDAIYWIAPDARIVDVNPAACRLLGYNREEILQLSVPDIDAQYNAELWPRHFRELEQQGTLTFESTQRARDGRLIPVEIVANYVHFEDAVRNCAFVRDITERKRVEEELRAAKAAAEAANSAKSEFLANMSHEIRTPMNGVIGNAQLLRFTSLTGEQEQYLENIETEARNLISLINDVLDISKIEAGKIELEHTPFRLRGCISDVIGPQEARIRAKGLTLSVDVGHALPDQLIGDQLRLKQILFNLVGNAIKFTESGTIRLQVASCAHEYAAVRLRFSVIDTGIGIRAELLEQIFAPFSQADASTTRRFGGTGLGLSICRRLVGLMEGELSVESREGEGSAFHVVLPFRIEELPASLAERTEPVAKIPAWEGRTLRILLADDSRTNREMTTRLLQRFSHEVIPVPDGAAALERWRDGRFDVILMDVQMPVMDGIEATRIIREQEREQGRHTPIIALTAHALTEHREHLLASGFDGYVSKPLDLGLLHEEMKRVCATAA</sequence>
<dbReference type="InterPro" id="IPR013655">
    <property type="entry name" value="PAS_fold_3"/>
</dbReference>
<feature type="transmembrane region" description="Helical" evidence="7">
    <location>
        <begin position="273"/>
        <end position="296"/>
    </location>
</feature>
<dbReference type="EC" id="2.7.13.3" evidence="2"/>
<evidence type="ECO:0000313" key="13">
    <source>
        <dbReference type="EMBL" id="CAH2030969.1"/>
    </source>
</evidence>
<evidence type="ECO:0000259" key="12">
    <source>
        <dbReference type="PROSITE" id="PS50113"/>
    </source>
</evidence>
<dbReference type="SMART" id="SM00062">
    <property type="entry name" value="PBPb"/>
    <property type="match status" value="1"/>
</dbReference>
<dbReference type="SMART" id="SM00387">
    <property type="entry name" value="HATPase_c"/>
    <property type="match status" value="1"/>
</dbReference>
<dbReference type="Pfam" id="PF08447">
    <property type="entry name" value="PAS_3"/>
    <property type="match status" value="1"/>
</dbReference>
<evidence type="ECO:0000256" key="4">
    <source>
        <dbReference type="ARBA" id="ARBA00023012"/>
    </source>
</evidence>
<gene>
    <name evidence="13" type="ORF">GEAMG1_1155</name>
</gene>
<dbReference type="Gene3D" id="1.10.287.130">
    <property type="match status" value="1"/>
</dbReference>
<feature type="domain" description="Response regulatory" evidence="10">
    <location>
        <begin position="871"/>
        <end position="989"/>
    </location>
</feature>
<dbReference type="PRINTS" id="PR00344">
    <property type="entry name" value="BCTRLSENSOR"/>
</dbReference>
<dbReference type="Pfam" id="PF00072">
    <property type="entry name" value="Response_reg"/>
    <property type="match status" value="1"/>
</dbReference>
<dbReference type="PROSITE" id="PS50112">
    <property type="entry name" value="PAS"/>
    <property type="match status" value="2"/>
</dbReference>
<dbReference type="GO" id="GO:0004673">
    <property type="term" value="F:protein histidine kinase activity"/>
    <property type="evidence" value="ECO:0007669"/>
    <property type="project" value="UniProtKB-EC"/>
</dbReference>
<accession>A0ABN8HE46</accession>
<keyword evidence="7" id="KW-1133">Transmembrane helix</keyword>
<dbReference type="InterPro" id="IPR000700">
    <property type="entry name" value="PAS-assoc_C"/>
</dbReference>
<dbReference type="Gene3D" id="3.30.565.10">
    <property type="entry name" value="Histidine kinase-like ATPase, C-terminal domain"/>
    <property type="match status" value="1"/>
</dbReference>
<name>A0ABN8HE46_9BACT</name>
<dbReference type="CDD" id="cd17546">
    <property type="entry name" value="REC_hyHK_CKI1_RcsC-like"/>
    <property type="match status" value="1"/>
</dbReference>
<dbReference type="SUPFAM" id="SSF55874">
    <property type="entry name" value="ATPase domain of HSP90 chaperone/DNA topoisomerase II/histidine kinase"/>
    <property type="match status" value="1"/>
</dbReference>
<dbReference type="InterPro" id="IPR004358">
    <property type="entry name" value="Sig_transdc_His_kin-like_C"/>
</dbReference>
<evidence type="ECO:0000259" key="9">
    <source>
        <dbReference type="PROSITE" id="PS50109"/>
    </source>
</evidence>
<evidence type="ECO:0000259" key="11">
    <source>
        <dbReference type="PROSITE" id="PS50112"/>
    </source>
</evidence>
<keyword evidence="3 5" id="KW-0597">Phosphoprotein</keyword>
<dbReference type="InterPro" id="IPR035965">
    <property type="entry name" value="PAS-like_dom_sf"/>
</dbReference>
<dbReference type="InterPro" id="IPR001610">
    <property type="entry name" value="PAC"/>
</dbReference>
<protein>
    <recommendedName>
        <fullName evidence="2">histidine kinase</fullName>
        <ecNumber evidence="2">2.7.13.3</ecNumber>
    </recommendedName>
</protein>
<dbReference type="CDD" id="cd00082">
    <property type="entry name" value="HisKA"/>
    <property type="match status" value="1"/>
</dbReference>
<proteinExistence type="predicted"/>
<dbReference type="Proteomes" id="UP001295463">
    <property type="component" value="Chromosome"/>
</dbReference>
<evidence type="ECO:0000256" key="8">
    <source>
        <dbReference type="SAM" id="SignalP"/>
    </source>
</evidence>
<keyword evidence="8" id="KW-0732">Signal</keyword>
<dbReference type="Pfam" id="PF00497">
    <property type="entry name" value="SBP_bac_3"/>
    <property type="match status" value="1"/>
</dbReference>
<dbReference type="SUPFAM" id="SSF55785">
    <property type="entry name" value="PYP-like sensor domain (PAS domain)"/>
    <property type="match status" value="2"/>
</dbReference>
<evidence type="ECO:0000256" key="5">
    <source>
        <dbReference type="PROSITE-ProRule" id="PRU00169"/>
    </source>
</evidence>
<dbReference type="InterPro" id="IPR001638">
    <property type="entry name" value="Solute-binding_3/MltF_N"/>
</dbReference>
<feature type="domain" description="PAS" evidence="11">
    <location>
        <begin position="484"/>
        <end position="527"/>
    </location>
</feature>
<evidence type="ECO:0000256" key="1">
    <source>
        <dbReference type="ARBA" id="ARBA00000085"/>
    </source>
</evidence>
<feature type="domain" description="PAC" evidence="12">
    <location>
        <begin position="556"/>
        <end position="606"/>
    </location>
</feature>
<feature type="modified residue" description="4-aspartylphosphate" evidence="5">
    <location>
        <position position="920"/>
    </location>
</feature>
<reference evidence="13 14" key="1">
    <citation type="submission" date="2022-03" db="EMBL/GenBank/DDBJ databases">
        <authorList>
            <person name="Koch H."/>
        </authorList>
    </citation>
    <scope>NUCLEOTIDE SEQUENCE [LARGE SCALE GENOMIC DNA]</scope>
    <source>
        <strain evidence="13 14">G1</strain>
    </source>
</reference>
<dbReference type="SUPFAM" id="SSF53850">
    <property type="entry name" value="Periplasmic binding protein-like II"/>
    <property type="match status" value="1"/>
</dbReference>
<evidence type="ECO:0000256" key="6">
    <source>
        <dbReference type="SAM" id="Coils"/>
    </source>
</evidence>
<organism evidence="13 14">
    <name type="scientific">Trichlorobacter ammonificans</name>
    <dbReference type="NCBI Taxonomy" id="2916410"/>
    <lineage>
        <taxon>Bacteria</taxon>
        <taxon>Pseudomonadati</taxon>
        <taxon>Thermodesulfobacteriota</taxon>
        <taxon>Desulfuromonadia</taxon>
        <taxon>Geobacterales</taxon>
        <taxon>Geobacteraceae</taxon>
        <taxon>Trichlorobacter</taxon>
    </lineage>
</organism>
<dbReference type="SMART" id="SM00091">
    <property type="entry name" value="PAS"/>
    <property type="match status" value="2"/>
</dbReference>
<dbReference type="EMBL" id="OW150024">
    <property type="protein sequence ID" value="CAH2030969.1"/>
    <property type="molecule type" value="Genomic_DNA"/>
</dbReference>
<keyword evidence="13" id="KW-0418">Kinase</keyword>
<evidence type="ECO:0000256" key="2">
    <source>
        <dbReference type="ARBA" id="ARBA00012438"/>
    </source>
</evidence>
<dbReference type="SMART" id="SM00448">
    <property type="entry name" value="REC"/>
    <property type="match status" value="1"/>
</dbReference>
<dbReference type="PROSITE" id="PS50113">
    <property type="entry name" value="PAC"/>
    <property type="match status" value="2"/>
</dbReference>
<dbReference type="SUPFAM" id="SSF52172">
    <property type="entry name" value="CheY-like"/>
    <property type="match status" value="1"/>
</dbReference>
<feature type="signal peptide" evidence="8">
    <location>
        <begin position="1"/>
        <end position="23"/>
    </location>
</feature>
<feature type="domain" description="PAC" evidence="12">
    <location>
        <begin position="435"/>
        <end position="487"/>
    </location>
</feature>
<feature type="domain" description="PAS" evidence="11">
    <location>
        <begin position="385"/>
        <end position="433"/>
    </location>
</feature>
<dbReference type="Gene3D" id="3.30.450.20">
    <property type="entry name" value="PAS domain"/>
    <property type="match status" value="2"/>
</dbReference>
<dbReference type="InterPro" id="IPR005467">
    <property type="entry name" value="His_kinase_dom"/>
</dbReference>